<accession>A0ABD0J3M8</accession>
<organism evidence="1 2">
    <name type="scientific">Batillaria attramentaria</name>
    <dbReference type="NCBI Taxonomy" id="370345"/>
    <lineage>
        <taxon>Eukaryota</taxon>
        <taxon>Metazoa</taxon>
        <taxon>Spiralia</taxon>
        <taxon>Lophotrochozoa</taxon>
        <taxon>Mollusca</taxon>
        <taxon>Gastropoda</taxon>
        <taxon>Caenogastropoda</taxon>
        <taxon>Sorbeoconcha</taxon>
        <taxon>Cerithioidea</taxon>
        <taxon>Batillariidae</taxon>
        <taxon>Batillaria</taxon>
    </lineage>
</organism>
<gene>
    <name evidence="1" type="ORF">BaRGS_00039244</name>
</gene>
<dbReference type="AlphaFoldDB" id="A0ABD0J3M8"/>
<proteinExistence type="predicted"/>
<protein>
    <submittedName>
        <fullName evidence="1">Uncharacterized protein</fullName>
    </submittedName>
</protein>
<reference evidence="1 2" key="1">
    <citation type="journal article" date="2023" name="Sci. Data">
        <title>Genome assembly of the Korean intertidal mud-creeper Batillaria attramentaria.</title>
        <authorList>
            <person name="Patra A.K."/>
            <person name="Ho P.T."/>
            <person name="Jun S."/>
            <person name="Lee S.J."/>
            <person name="Kim Y."/>
            <person name="Won Y.J."/>
        </authorList>
    </citation>
    <scope>NUCLEOTIDE SEQUENCE [LARGE SCALE GENOMIC DNA]</scope>
    <source>
        <strain evidence="1">Wonlab-2016</strain>
    </source>
</reference>
<dbReference type="Proteomes" id="UP001519460">
    <property type="component" value="Unassembled WGS sequence"/>
</dbReference>
<evidence type="ECO:0000313" key="2">
    <source>
        <dbReference type="Proteomes" id="UP001519460"/>
    </source>
</evidence>
<keyword evidence="2" id="KW-1185">Reference proteome</keyword>
<evidence type="ECO:0000313" key="1">
    <source>
        <dbReference type="EMBL" id="KAK7457302.1"/>
    </source>
</evidence>
<name>A0ABD0J3M8_9CAEN</name>
<dbReference type="EMBL" id="JACVVK020000673">
    <property type="protein sequence ID" value="KAK7457302.1"/>
    <property type="molecule type" value="Genomic_DNA"/>
</dbReference>
<sequence>MWLAWRPFTAFNSSTVGTITVTWLPPQSYIHLYLFIALWTTPTKLAVGDSNDDNMSTQMTWSLRNQNACMIHFQSWATKLQQQTPMISEASLKQFS</sequence>
<comment type="caution">
    <text evidence="1">The sequence shown here is derived from an EMBL/GenBank/DDBJ whole genome shotgun (WGS) entry which is preliminary data.</text>
</comment>